<organism evidence="3 4">
    <name type="scientific">Citricoccus parietis</name>
    <dbReference type="NCBI Taxonomy" id="592307"/>
    <lineage>
        <taxon>Bacteria</taxon>
        <taxon>Bacillati</taxon>
        <taxon>Actinomycetota</taxon>
        <taxon>Actinomycetes</taxon>
        <taxon>Micrococcales</taxon>
        <taxon>Micrococcaceae</taxon>
        <taxon>Citricoccus</taxon>
    </lineage>
</organism>
<keyword evidence="4" id="KW-1185">Reference proteome</keyword>
<dbReference type="SUPFAM" id="SSF46955">
    <property type="entry name" value="Putative DNA-binding domain"/>
    <property type="match status" value="1"/>
</dbReference>
<feature type="region of interest" description="Disordered" evidence="1">
    <location>
        <begin position="47"/>
        <end position="72"/>
    </location>
</feature>
<gene>
    <name evidence="3" type="ORF">ACFFX0_19835</name>
</gene>
<comment type="caution">
    <text evidence="3">The sequence shown here is derived from an EMBL/GenBank/DDBJ whole genome shotgun (WGS) entry which is preliminary data.</text>
</comment>
<dbReference type="InterPro" id="IPR010093">
    <property type="entry name" value="SinI_DNA-bd"/>
</dbReference>
<dbReference type="NCBIfam" id="TIGR01764">
    <property type="entry name" value="excise"/>
    <property type="match status" value="1"/>
</dbReference>
<dbReference type="InterPro" id="IPR036388">
    <property type="entry name" value="WH-like_DNA-bd_sf"/>
</dbReference>
<evidence type="ECO:0000313" key="4">
    <source>
        <dbReference type="Proteomes" id="UP001589575"/>
    </source>
</evidence>
<protein>
    <submittedName>
        <fullName evidence="3">Helix-turn-helix domain-containing protein</fullName>
    </submittedName>
</protein>
<proteinExistence type="predicted"/>
<dbReference type="Proteomes" id="UP001589575">
    <property type="component" value="Unassembled WGS sequence"/>
</dbReference>
<sequence>MDPSLPARPTPRVSLTRVGLMAEEIPILTRSFTVGPLDEAERKILTGLRGSPGPAAAGTPARAGSAAPAGRPVPTPDATVVLDGTTVRLGPAATAAVLELLGRLASGAAVTVSEQDRWLNTSQAARLAGVSNTYLRQLADRGEIPVTYRGTHRRIHPDDVLAWVRQRGSGEAGTAEYDSQDSPP</sequence>
<dbReference type="EMBL" id="JBHMFI010000001">
    <property type="protein sequence ID" value="MFB9073325.1"/>
    <property type="molecule type" value="Genomic_DNA"/>
</dbReference>
<dbReference type="InterPro" id="IPR009061">
    <property type="entry name" value="DNA-bd_dom_put_sf"/>
</dbReference>
<evidence type="ECO:0000313" key="3">
    <source>
        <dbReference type="EMBL" id="MFB9073325.1"/>
    </source>
</evidence>
<reference evidence="3 4" key="1">
    <citation type="submission" date="2024-09" db="EMBL/GenBank/DDBJ databases">
        <authorList>
            <person name="Sun Q."/>
            <person name="Mori K."/>
        </authorList>
    </citation>
    <scope>NUCLEOTIDE SEQUENCE [LARGE SCALE GENOMIC DNA]</scope>
    <source>
        <strain evidence="3 4">CCM 7609</strain>
    </source>
</reference>
<evidence type="ECO:0000256" key="1">
    <source>
        <dbReference type="SAM" id="MobiDB-lite"/>
    </source>
</evidence>
<evidence type="ECO:0000259" key="2">
    <source>
        <dbReference type="Pfam" id="PF12728"/>
    </source>
</evidence>
<feature type="domain" description="Helix-turn-helix" evidence="2">
    <location>
        <begin position="118"/>
        <end position="167"/>
    </location>
</feature>
<accession>A0ABV5G310</accession>
<feature type="compositionally biased region" description="Low complexity" evidence="1">
    <location>
        <begin position="49"/>
        <end position="72"/>
    </location>
</feature>
<dbReference type="InterPro" id="IPR041657">
    <property type="entry name" value="HTH_17"/>
</dbReference>
<name>A0ABV5G310_9MICC</name>
<dbReference type="Pfam" id="PF12728">
    <property type="entry name" value="HTH_17"/>
    <property type="match status" value="1"/>
</dbReference>
<dbReference type="Gene3D" id="1.10.10.10">
    <property type="entry name" value="Winged helix-like DNA-binding domain superfamily/Winged helix DNA-binding domain"/>
    <property type="match status" value="1"/>
</dbReference>